<dbReference type="AlphaFoldDB" id="A0A7V8N1D1"/>
<dbReference type="Proteomes" id="UP000530186">
    <property type="component" value="Unassembled WGS sequence"/>
</dbReference>
<name>A0A7V8N1D1_9LACT</name>
<evidence type="ECO:0000313" key="2">
    <source>
        <dbReference type="Proteomes" id="UP000530186"/>
    </source>
</evidence>
<reference evidence="1 2" key="1">
    <citation type="submission" date="2020-07" db="EMBL/GenBank/DDBJ databases">
        <authorList>
            <person name="Hilgarth M."/>
            <person name="Werum V."/>
            <person name="Vogel R.F."/>
        </authorList>
    </citation>
    <scope>NUCLEOTIDE SEQUENCE [LARGE SCALE GENOMIC DNA]</scope>
    <source>
        <strain evidence="1 2">DSM 28961</strain>
    </source>
</reference>
<proteinExistence type="predicted"/>
<comment type="caution">
    <text evidence="1">The sequence shown here is derived from an EMBL/GenBank/DDBJ whole genome shotgun (WGS) entry which is preliminary data.</text>
</comment>
<dbReference type="RefSeq" id="WP_180747004.1">
    <property type="nucleotide sequence ID" value="NZ_JACBNY010000010.1"/>
</dbReference>
<accession>A0A7V8N1D1</accession>
<evidence type="ECO:0000313" key="1">
    <source>
        <dbReference type="EMBL" id="MBA0016841.1"/>
    </source>
</evidence>
<organism evidence="1 2">
    <name type="scientific">Pseudolactococcus laudensis</name>
    <dbReference type="NCBI Taxonomy" id="1494461"/>
    <lineage>
        <taxon>Bacteria</taxon>
        <taxon>Bacillati</taxon>
        <taxon>Bacillota</taxon>
        <taxon>Bacilli</taxon>
        <taxon>Lactobacillales</taxon>
        <taxon>Streptococcaceae</taxon>
        <taxon>Pseudolactococcus</taxon>
    </lineage>
</organism>
<keyword evidence="2" id="KW-1185">Reference proteome</keyword>
<protein>
    <submittedName>
        <fullName evidence="1">Uncharacterized protein</fullName>
    </submittedName>
</protein>
<dbReference type="EMBL" id="JACBNY010000010">
    <property type="protein sequence ID" value="MBA0016841.1"/>
    <property type="molecule type" value="Genomic_DNA"/>
</dbReference>
<dbReference type="GeneID" id="303195221"/>
<gene>
    <name evidence="1" type="ORF">HZR21_06800</name>
</gene>
<sequence length="51" mass="6065">MNQIEHQFFSQAIHLVEFLSRNDRQVPENSDTRTHIDQVTYSANGFILRLF</sequence>